<dbReference type="InterPro" id="IPR014018">
    <property type="entry name" value="SecA_motor_DEAD"/>
</dbReference>
<dbReference type="GO" id="GO:0016020">
    <property type="term" value="C:membrane"/>
    <property type="evidence" value="ECO:0007669"/>
    <property type="project" value="InterPro"/>
</dbReference>
<evidence type="ECO:0000313" key="7">
    <source>
        <dbReference type="WBParaSite" id="Gr19_v10_g4729.t1"/>
    </source>
</evidence>
<dbReference type="GO" id="GO:0006886">
    <property type="term" value="P:intracellular protein transport"/>
    <property type="evidence" value="ECO:0007669"/>
    <property type="project" value="InterPro"/>
</dbReference>
<dbReference type="Gene3D" id="3.90.1440.10">
    <property type="entry name" value="SecA, preprotein cross-linking domain"/>
    <property type="match status" value="1"/>
</dbReference>
<dbReference type="PROSITE" id="PS51196">
    <property type="entry name" value="SECA_MOTOR_DEAD"/>
    <property type="match status" value="1"/>
</dbReference>
<keyword evidence="1" id="KW-0813">Transport</keyword>
<dbReference type="InterPro" id="IPR011990">
    <property type="entry name" value="TPR-like_helical_dom_sf"/>
</dbReference>
<dbReference type="WBParaSite" id="Gr19_v10_g4729.t1">
    <property type="protein sequence ID" value="Gr19_v10_g4729.t1"/>
    <property type="gene ID" value="Gr19_v10_g4729"/>
</dbReference>
<dbReference type="Pfam" id="PF07517">
    <property type="entry name" value="SecA_DEAD"/>
    <property type="match status" value="1"/>
</dbReference>
<dbReference type="GO" id="GO:0017038">
    <property type="term" value="P:protein import"/>
    <property type="evidence" value="ECO:0007669"/>
    <property type="project" value="InterPro"/>
</dbReference>
<sequence length="1265" mass="142065">MGNSIGAAIEEQNEDGNSKSAEELLDELAHLNHNDKGISSDSLAQMLGDVRACICLDGVQQHPISKWTTEDIKSWAEDLKKQRQTRELSELLAVACRACKLANGYYPRDAQLIPILLMLSPSKTGLHGQLQQIATGEGKTAIVALFVVVKALRDRVKIDVVTSSDALARRDAKDLKTFYGMFGLTVDHCTGGLSPRYKKCYAADILYGDIGSFQGDILSHEFQSKNVRGTPPRPFECIVIDEVDCMLLDEMMQERILMLSFHVPGMEYLQSILTMCWAHFVQFCGTLKRDPEDENKLILCINGEEYRAEAWKHYENCVKDLEEQLTNMINENGKNGELLVIPPHLRAFVRQQIPKWMNSLKRAVQMNENCQYVIRKGDVVPVDYQNTGTQQRSTNWSDGLHQFLQLKHGLRMNPETLVTSFITNPGFINRYEEIYGLSGTLGSKYEHSFLKEHYKVNITLIPTYKHTQLETMDPIIANDLQSWIAEICKNIFVQVTLCKRAALIICLTNDIVNQIIEIVKGTCRTSMYTNILTMTNIFRQNLSAQWIAEIEANGGLHVIVTFMPKNSRVERQAFGRTARQGKKGTALLILDKCDLDDDLFDQNMDILAKRDQLVKQSFEKCKKEVLPKMLARDRLFEKVSTFMAEVRKSTADAVGGNVEILAQIEEHWGFWLREKVEMRDKNAPMPSGTELDAFIVDERRKAKDLSIFTNPCYLVMKGYNLDYGNAINHLEKAIELDENQSGFAAPAHYYMALALVKKDHYISVKKCKVCLENQQKAAEHLNKANELINNKLIPWLSRGVLMRPGEKNGEGEGSAQSTEFYQQIVNKVQLLQRLSEQCEKWYNFIAKCPAGHVCKFKGWVQPDPDKKLPQREVAEFGTFGVFEFYELDYVKPPKAWGSIFWMAFLGVAQVCFGVYLACNGAFGLAASFLKCGISDIVEAARAAFGDSVISWGKNIIDKILDYGPVLARWASNYLSKCKNGIGKWLFKCVNRLTKPLETVSPTSIDFAEQKRAFLTNVFISSGATELKQFVVEKTGTSMPDLNLIEGLCRQGLAASLGRDSIQNVLKLGDNYWRDTVKGEMSKIISKSARKVFGDGKGFVKNLTESALVRTFTNICGEELDKFADKFFDDALRTIKKTFSQNDESTATVPPSEDAIEKIKKVLNDPLPPSTKDKYAALLNRLRKLNLGSEYDNFLKALAKQFSTCPPDNDDNDGGGAGGASNRPTDNDDIVREAAQSVIAGQQNSERADLSFLPPGAAQNISFFNA</sequence>
<dbReference type="Gene3D" id="1.25.40.10">
    <property type="entry name" value="Tetratricopeptide repeat domain"/>
    <property type="match status" value="1"/>
</dbReference>
<dbReference type="AlphaFoldDB" id="A0A914HWR8"/>
<dbReference type="SUPFAM" id="SSF48452">
    <property type="entry name" value="TPR-like"/>
    <property type="match status" value="1"/>
</dbReference>
<feature type="region of interest" description="Disordered" evidence="3">
    <location>
        <begin position="1204"/>
        <end position="1252"/>
    </location>
</feature>
<dbReference type="InterPro" id="IPR000185">
    <property type="entry name" value="SecA"/>
</dbReference>
<dbReference type="SUPFAM" id="SSF52540">
    <property type="entry name" value="P-loop containing nucleoside triphosphate hydrolases"/>
    <property type="match status" value="1"/>
</dbReference>
<dbReference type="PRINTS" id="PR00906">
    <property type="entry name" value="SECA"/>
</dbReference>
<dbReference type="GO" id="GO:0006605">
    <property type="term" value="P:protein targeting"/>
    <property type="evidence" value="ECO:0007669"/>
    <property type="project" value="InterPro"/>
</dbReference>
<dbReference type="InterPro" id="IPR036670">
    <property type="entry name" value="SecA_X-link_sf"/>
</dbReference>
<keyword evidence="6" id="KW-1185">Reference proteome</keyword>
<dbReference type="GO" id="GO:0005524">
    <property type="term" value="F:ATP binding"/>
    <property type="evidence" value="ECO:0007669"/>
    <property type="project" value="InterPro"/>
</dbReference>
<dbReference type="SUPFAM" id="SSF81767">
    <property type="entry name" value="Pre-protein crosslinking domain of SecA"/>
    <property type="match status" value="1"/>
</dbReference>
<evidence type="ECO:0000259" key="5">
    <source>
        <dbReference type="PROSITE" id="PS51196"/>
    </source>
</evidence>
<reference evidence="7" key="1">
    <citation type="submission" date="2022-11" db="UniProtKB">
        <authorList>
            <consortium name="WormBaseParasite"/>
        </authorList>
    </citation>
    <scope>IDENTIFICATION</scope>
</reference>
<feature type="domain" description="Helicase ATP-binding" evidence="4">
    <location>
        <begin position="120"/>
        <end position="260"/>
    </location>
</feature>
<evidence type="ECO:0000256" key="2">
    <source>
        <dbReference type="ARBA" id="ARBA00023010"/>
    </source>
</evidence>
<evidence type="ECO:0000313" key="6">
    <source>
        <dbReference type="Proteomes" id="UP000887572"/>
    </source>
</evidence>
<dbReference type="InterPro" id="IPR014001">
    <property type="entry name" value="Helicase_ATP-bd"/>
</dbReference>
<name>A0A914HWR8_GLORO</name>
<dbReference type="InterPro" id="IPR011130">
    <property type="entry name" value="SecA_preprotein_X-link_dom"/>
</dbReference>
<dbReference type="Pfam" id="PF01043">
    <property type="entry name" value="SecA_PP_bind"/>
    <property type="match status" value="1"/>
</dbReference>
<protein>
    <submittedName>
        <fullName evidence="7">Chloroplast protein-transporting ATPase</fullName>
    </submittedName>
</protein>
<dbReference type="PANTHER" id="PTHR30612">
    <property type="entry name" value="SECA INNER MEMBRANE COMPONENT OF SEC PROTEIN SECRETION SYSTEM"/>
    <property type="match status" value="1"/>
</dbReference>
<organism evidence="6 7">
    <name type="scientific">Globodera rostochiensis</name>
    <name type="common">Golden nematode worm</name>
    <name type="synonym">Heterodera rostochiensis</name>
    <dbReference type="NCBI Taxonomy" id="31243"/>
    <lineage>
        <taxon>Eukaryota</taxon>
        <taxon>Metazoa</taxon>
        <taxon>Ecdysozoa</taxon>
        <taxon>Nematoda</taxon>
        <taxon>Chromadorea</taxon>
        <taxon>Rhabditida</taxon>
        <taxon>Tylenchina</taxon>
        <taxon>Tylenchomorpha</taxon>
        <taxon>Tylenchoidea</taxon>
        <taxon>Heteroderidae</taxon>
        <taxon>Heteroderinae</taxon>
        <taxon>Globodera</taxon>
    </lineage>
</organism>
<evidence type="ECO:0000256" key="3">
    <source>
        <dbReference type="SAM" id="MobiDB-lite"/>
    </source>
</evidence>
<dbReference type="InterPro" id="IPR027417">
    <property type="entry name" value="P-loop_NTPase"/>
</dbReference>
<keyword evidence="2" id="KW-0811">Translocation</keyword>
<dbReference type="PANTHER" id="PTHR30612:SF0">
    <property type="entry name" value="CHLOROPLAST PROTEIN-TRANSPORTING ATPASE"/>
    <property type="match status" value="1"/>
</dbReference>
<proteinExistence type="predicted"/>
<accession>A0A914HWR8</accession>
<dbReference type="Gene3D" id="3.40.50.300">
    <property type="entry name" value="P-loop containing nucleotide triphosphate hydrolases"/>
    <property type="match status" value="2"/>
</dbReference>
<evidence type="ECO:0000259" key="4">
    <source>
        <dbReference type="PROSITE" id="PS51192"/>
    </source>
</evidence>
<dbReference type="PROSITE" id="PS51192">
    <property type="entry name" value="HELICASE_ATP_BIND_1"/>
    <property type="match status" value="1"/>
</dbReference>
<keyword evidence="1" id="KW-0653">Protein transport</keyword>
<dbReference type="InterPro" id="IPR011115">
    <property type="entry name" value="SecA_DEAD"/>
</dbReference>
<dbReference type="SMART" id="SM00957">
    <property type="entry name" value="SecA_DEAD"/>
    <property type="match status" value="1"/>
</dbReference>
<feature type="domain" description="SecA family profile" evidence="5">
    <location>
        <begin position="1"/>
        <end position="651"/>
    </location>
</feature>
<evidence type="ECO:0000256" key="1">
    <source>
        <dbReference type="ARBA" id="ARBA00022927"/>
    </source>
</evidence>
<dbReference type="Proteomes" id="UP000887572">
    <property type="component" value="Unplaced"/>
</dbReference>